<reference evidence="2 3" key="1">
    <citation type="submission" date="2016-05" db="EMBL/GenBank/DDBJ databases">
        <authorList>
            <person name="Lavstsen T."/>
            <person name="Jespersen J.S."/>
        </authorList>
    </citation>
    <scope>NUCLEOTIDE SEQUENCE [LARGE SCALE GENOMIC DNA]</scope>
    <source>
        <strain evidence="2 3">KCJ1736</strain>
    </source>
</reference>
<comment type="caution">
    <text evidence="2">The sequence shown here is derived from an EMBL/GenBank/DDBJ whole genome shotgun (WGS) entry which is preliminary data.</text>
</comment>
<dbReference type="Proteomes" id="UP000077098">
    <property type="component" value="Unassembled WGS sequence"/>
</dbReference>
<name>A0A176X2L2_AGRTU</name>
<protein>
    <submittedName>
        <fullName evidence="2">Uncharacterized protein</fullName>
    </submittedName>
</protein>
<feature type="region of interest" description="Disordered" evidence="1">
    <location>
        <begin position="44"/>
        <end position="63"/>
    </location>
</feature>
<organism evidence="2 3">
    <name type="scientific">Agrobacterium tumefaciens</name>
    <dbReference type="NCBI Taxonomy" id="358"/>
    <lineage>
        <taxon>Bacteria</taxon>
        <taxon>Pseudomonadati</taxon>
        <taxon>Pseudomonadota</taxon>
        <taxon>Alphaproteobacteria</taxon>
        <taxon>Hyphomicrobiales</taxon>
        <taxon>Rhizobiaceae</taxon>
        <taxon>Rhizobium/Agrobacterium group</taxon>
        <taxon>Agrobacterium</taxon>
        <taxon>Agrobacterium tumefaciens complex</taxon>
    </lineage>
</organism>
<evidence type="ECO:0000313" key="3">
    <source>
        <dbReference type="Proteomes" id="UP000077098"/>
    </source>
</evidence>
<accession>A0A176X2L2</accession>
<evidence type="ECO:0000313" key="2">
    <source>
        <dbReference type="EMBL" id="OAE40661.1"/>
    </source>
</evidence>
<dbReference type="RefSeq" id="WP_063950409.1">
    <property type="nucleotide sequence ID" value="NZ_LXPS01000036.1"/>
</dbReference>
<evidence type="ECO:0000256" key="1">
    <source>
        <dbReference type="SAM" id="MobiDB-lite"/>
    </source>
</evidence>
<dbReference type="EMBL" id="LXPS01000036">
    <property type="protein sequence ID" value="OAE40661.1"/>
    <property type="molecule type" value="Genomic_DNA"/>
</dbReference>
<dbReference type="AlphaFoldDB" id="A0A176X2L2"/>
<sequence length="63" mass="6960">MKTYEVLRQHFGDKMYMPGDTREAAQGEVQHLINNGVLCEMKAKAEPAPSNKAEKAAPKNKSA</sequence>
<gene>
    <name evidence="2" type="ORF">A7J57_10390</name>
</gene>
<proteinExistence type="predicted"/>